<sequence>MGRSLVAMRMSFRPSGPSWEPADPAEGAGPAAGPGPEPAEAGRGADRAARDAVDRVEADLIRAARTVARAAAAGRDEAAAAARGLTAAAARLEGTAEAAGTARARAGGLVGLASDLAGGAGGLADVMTQAGRHLAQADGQARSVAGALAALPDDAAGLADALAALARQVHRLALDATIEAARAGRAGAGFGRVAGEIKALSGEAGRAADDARRLAGRLRADGTGPASAAVAESLARLHPVLVAVCAAAGRQAAAADCLAEEAEDVRGLLEHVGCETARAAEAVAETGRAAAAAGAAAAGVAERADGLAGRAVAALRQAEIGDRRIHDRYPVDLAARVGTWGLGRVLDLGRGGLLLVPPEGCRAGLGARISLDIRAVGRVPVAVVGASPRGLHCAAAGREAEARLRDALVAIEEEHRPLIAAARGGAAAVALAMEQALAAGRLDREALFDGDYRPVAGIDPPHYLTVALPVLEDILPPILEPRLLADARAAFCIAVDRNGYAPVHNRSQAQDPRAGDPDWNALHARHRRLHDDPVGLAAARSTRPFLVQSSPPGSHGRTAPLREVAAPIRVHGRHWGALRIAYRL</sequence>
<accession>A0ABQ4QZU9</accession>
<dbReference type="PROSITE" id="PS50111">
    <property type="entry name" value="CHEMOTAXIS_TRANSDUC_2"/>
    <property type="match status" value="1"/>
</dbReference>
<keyword evidence="5" id="KW-1185">Reference proteome</keyword>
<dbReference type="InterPro" id="IPR004089">
    <property type="entry name" value="MCPsignal_dom"/>
</dbReference>
<evidence type="ECO:0000256" key="1">
    <source>
        <dbReference type="PROSITE-ProRule" id="PRU00284"/>
    </source>
</evidence>
<feature type="region of interest" description="Disordered" evidence="2">
    <location>
        <begin position="1"/>
        <end position="50"/>
    </location>
</feature>
<comment type="caution">
    <text evidence="4">The sequence shown here is derived from an EMBL/GenBank/DDBJ whole genome shotgun (WGS) entry which is preliminary data.</text>
</comment>
<evidence type="ECO:0000256" key="2">
    <source>
        <dbReference type="SAM" id="MobiDB-lite"/>
    </source>
</evidence>
<dbReference type="SUPFAM" id="SSF141371">
    <property type="entry name" value="PilZ domain-like"/>
    <property type="match status" value="1"/>
</dbReference>
<keyword evidence="1" id="KW-0807">Transducer</keyword>
<dbReference type="Proteomes" id="UP001055167">
    <property type="component" value="Unassembled WGS sequence"/>
</dbReference>
<feature type="domain" description="Methyl-accepting transducer" evidence="3">
    <location>
        <begin position="49"/>
        <end position="214"/>
    </location>
</feature>
<organism evidence="4 5">
    <name type="scientific">Methylobacterium crusticola</name>
    <dbReference type="NCBI Taxonomy" id="1697972"/>
    <lineage>
        <taxon>Bacteria</taxon>
        <taxon>Pseudomonadati</taxon>
        <taxon>Pseudomonadota</taxon>
        <taxon>Alphaproteobacteria</taxon>
        <taxon>Hyphomicrobiales</taxon>
        <taxon>Methylobacteriaceae</taxon>
        <taxon>Methylobacterium</taxon>
    </lineage>
</organism>
<dbReference type="EMBL" id="BPQH01000010">
    <property type="protein sequence ID" value="GJD50699.1"/>
    <property type="molecule type" value="Genomic_DNA"/>
</dbReference>
<feature type="compositionally biased region" description="Low complexity" evidence="2">
    <location>
        <begin position="20"/>
        <end position="31"/>
    </location>
</feature>
<evidence type="ECO:0000313" key="5">
    <source>
        <dbReference type="Proteomes" id="UP001055167"/>
    </source>
</evidence>
<dbReference type="Gene3D" id="1.10.287.950">
    <property type="entry name" value="Methyl-accepting chemotaxis protein"/>
    <property type="match status" value="1"/>
</dbReference>
<gene>
    <name evidence="4" type="ORF">OPKNFCMD_3444</name>
</gene>
<evidence type="ECO:0000313" key="4">
    <source>
        <dbReference type="EMBL" id="GJD50699.1"/>
    </source>
</evidence>
<name>A0ABQ4QZU9_9HYPH</name>
<reference evidence="4" key="1">
    <citation type="journal article" date="2021" name="Front. Microbiol.">
        <title>Comprehensive Comparative Genomics and Phenotyping of Methylobacterium Species.</title>
        <authorList>
            <person name="Alessa O."/>
            <person name="Ogura Y."/>
            <person name="Fujitani Y."/>
            <person name="Takami H."/>
            <person name="Hayashi T."/>
            <person name="Sahin N."/>
            <person name="Tani A."/>
        </authorList>
    </citation>
    <scope>NUCLEOTIDE SEQUENCE</scope>
    <source>
        <strain evidence="4">KCTC 52305</strain>
    </source>
</reference>
<evidence type="ECO:0000259" key="3">
    <source>
        <dbReference type="PROSITE" id="PS50111"/>
    </source>
</evidence>
<dbReference type="RefSeq" id="WP_238313549.1">
    <property type="nucleotide sequence ID" value="NZ_BPQH01000010.1"/>
</dbReference>
<dbReference type="SUPFAM" id="SSF58104">
    <property type="entry name" value="Methyl-accepting chemotaxis protein (MCP) signaling domain"/>
    <property type="match status" value="1"/>
</dbReference>
<proteinExistence type="predicted"/>
<reference evidence="4" key="2">
    <citation type="submission" date="2021-08" db="EMBL/GenBank/DDBJ databases">
        <authorList>
            <person name="Tani A."/>
            <person name="Ola A."/>
            <person name="Ogura Y."/>
            <person name="Katsura K."/>
            <person name="Hayashi T."/>
        </authorList>
    </citation>
    <scope>NUCLEOTIDE SEQUENCE</scope>
    <source>
        <strain evidence="4">KCTC 52305</strain>
    </source>
</reference>
<protein>
    <recommendedName>
        <fullName evidence="3">Methyl-accepting transducer domain-containing protein</fullName>
    </recommendedName>
</protein>